<dbReference type="InterPro" id="IPR036182">
    <property type="entry name" value="PCuAC_sf"/>
</dbReference>
<feature type="chain" id="PRO_5030827161" description="Copper chaperone PCu(A)C" evidence="1">
    <location>
        <begin position="28"/>
        <end position="187"/>
    </location>
</feature>
<gene>
    <name evidence="2" type="ORF">HDA39_007139</name>
</gene>
<organism evidence="2 3">
    <name type="scientific">Kribbella italica</name>
    <dbReference type="NCBI Taxonomy" id="1540520"/>
    <lineage>
        <taxon>Bacteria</taxon>
        <taxon>Bacillati</taxon>
        <taxon>Actinomycetota</taxon>
        <taxon>Actinomycetes</taxon>
        <taxon>Propionibacteriales</taxon>
        <taxon>Kribbellaceae</taxon>
        <taxon>Kribbella</taxon>
    </lineage>
</organism>
<evidence type="ECO:0008006" key="4">
    <source>
        <dbReference type="Google" id="ProtNLM"/>
    </source>
</evidence>
<protein>
    <recommendedName>
        <fullName evidence="4">Copper chaperone PCu(A)C</fullName>
    </recommendedName>
</protein>
<feature type="signal peptide" evidence="1">
    <location>
        <begin position="1"/>
        <end position="27"/>
    </location>
</feature>
<dbReference type="Gene3D" id="2.60.40.1890">
    <property type="entry name" value="PCu(A)C copper chaperone"/>
    <property type="match status" value="1"/>
</dbReference>
<dbReference type="EMBL" id="JACHMY010000001">
    <property type="protein sequence ID" value="MBB5840405.1"/>
    <property type="molecule type" value="Genomic_DNA"/>
</dbReference>
<proteinExistence type="predicted"/>
<keyword evidence="3" id="KW-1185">Reference proteome</keyword>
<reference evidence="2 3" key="1">
    <citation type="submission" date="2020-08" db="EMBL/GenBank/DDBJ databases">
        <title>Sequencing the genomes of 1000 actinobacteria strains.</title>
        <authorList>
            <person name="Klenk H.-P."/>
        </authorList>
    </citation>
    <scope>NUCLEOTIDE SEQUENCE [LARGE SCALE GENOMIC DNA]</scope>
    <source>
        <strain evidence="2 3">DSM 28967</strain>
    </source>
</reference>
<name>A0A7W9MYG9_9ACTN</name>
<accession>A0A7W9MYG9</accession>
<evidence type="ECO:0000313" key="3">
    <source>
        <dbReference type="Proteomes" id="UP000549971"/>
    </source>
</evidence>
<evidence type="ECO:0000313" key="2">
    <source>
        <dbReference type="EMBL" id="MBB5840405.1"/>
    </source>
</evidence>
<keyword evidence="1" id="KW-0732">Signal</keyword>
<dbReference type="Proteomes" id="UP000549971">
    <property type="component" value="Unassembled WGS sequence"/>
</dbReference>
<evidence type="ECO:0000256" key="1">
    <source>
        <dbReference type="SAM" id="SignalP"/>
    </source>
</evidence>
<dbReference type="RefSeq" id="WP_184802737.1">
    <property type="nucleotide sequence ID" value="NZ_JACHMY010000001.1"/>
</dbReference>
<sequence>MPITLPPSALRRAAAAGATVTLSLALAACGANFNAQTMKPYQPAEGTNATSGSIAVRNLLVLADEDGSGELHAAVVNTGKTDDVLVSIASEPAAGAPQAEEGAEPTAPPATVTVGNVRPMTLASGASLTLPPVSGKPFTVTGGKPGVMVTLVLTFAKAAPITAHVPVLTTDHFSPTPRDDAPEESHG</sequence>
<dbReference type="AlphaFoldDB" id="A0A7W9MYG9"/>
<comment type="caution">
    <text evidence="2">The sequence shown here is derived from an EMBL/GenBank/DDBJ whole genome shotgun (WGS) entry which is preliminary data.</text>
</comment>